<comment type="caution">
    <text evidence="1">The sequence shown here is derived from an EMBL/GenBank/DDBJ whole genome shotgun (WGS) entry which is preliminary data.</text>
</comment>
<organism evidence="1 2">
    <name type="scientific">Ixodes persulcatus</name>
    <name type="common">Taiga tick</name>
    <dbReference type="NCBI Taxonomy" id="34615"/>
    <lineage>
        <taxon>Eukaryota</taxon>
        <taxon>Metazoa</taxon>
        <taxon>Ecdysozoa</taxon>
        <taxon>Arthropoda</taxon>
        <taxon>Chelicerata</taxon>
        <taxon>Arachnida</taxon>
        <taxon>Acari</taxon>
        <taxon>Parasitiformes</taxon>
        <taxon>Ixodida</taxon>
        <taxon>Ixodoidea</taxon>
        <taxon>Ixodidae</taxon>
        <taxon>Ixodinae</taxon>
        <taxon>Ixodes</taxon>
    </lineage>
</organism>
<accession>A0AC60QIA3</accession>
<reference evidence="1 2" key="1">
    <citation type="journal article" date="2020" name="Cell">
        <title>Large-Scale Comparative Analyses of Tick Genomes Elucidate Their Genetic Diversity and Vector Capacities.</title>
        <authorList>
            <consortium name="Tick Genome and Microbiome Consortium (TIGMIC)"/>
            <person name="Jia N."/>
            <person name="Wang J."/>
            <person name="Shi W."/>
            <person name="Du L."/>
            <person name="Sun Y."/>
            <person name="Zhan W."/>
            <person name="Jiang J.F."/>
            <person name="Wang Q."/>
            <person name="Zhang B."/>
            <person name="Ji P."/>
            <person name="Bell-Sakyi L."/>
            <person name="Cui X.M."/>
            <person name="Yuan T.T."/>
            <person name="Jiang B.G."/>
            <person name="Yang W.F."/>
            <person name="Lam T.T."/>
            <person name="Chang Q.C."/>
            <person name="Ding S.J."/>
            <person name="Wang X.J."/>
            <person name="Zhu J.G."/>
            <person name="Ruan X.D."/>
            <person name="Zhao L."/>
            <person name="Wei J.T."/>
            <person name="Ye R.Z."/>
            <person name="Que T.C."/>
            <person name="Du C.H."/>
            <person name="Zhou Y.H."/>
            <person name="Cheng J.X."/>
            <person name="Dai P.F."/>
            <person name="Guo W.B."/>
            <person name="Han X.H."/>
            <person name="Huang E.J."/>
            <person name="Li L.F."/>
            <person name="Wei W."/>
            <person name="Gao Y.C."/>
            <person name="Liu J.Z."/>
            <person name="Shao H.Z."/>
            <person name="Wang X."/>
            <person name="Wang C.C."/>
            <person name="Yang T.C."/>
            <person name="Huo Q.B."/>
            <person name="Li W."/>
            <person name="Chen H.Y."/>
            <person name="Chen S.E."/>
            <person name="Zhou L.G."/>
            <person name="Ni X.B."/>
            <person name="Tian J.H."/>
            <person name="Sheng Y."/>
            <person name="Liu T."/>
            <person name="Pan Y.S."/>
            <person name="Xia L.Y."/>
            <person name="Li J."/>
            <person name="Zhao F."/>
            <person name="Cao W.C."/>
        </authorList>
    </citation>
    <scope>NUCLEOTIDE SEQUENCE [LARGE SCALE GENOMIC DNA]</scope>
    <source>
        <strain evidence="1">Iper-2018</strain>
    </source>
</reference>
<keyword evidence="2" id="KW-1185">Reference proteome</keyword>
<dbReference type="EMBL" id="JABSTQ010008934">
    <property type="protein sequence ID" value="KAG0433910.1"/>
    <property type="molecule type" value="Genomic_DNA"/>
</dbReference>
<evidence type="ECO:0000313" key="1">
    <source>
        <dbReference type="EMBL" id="KAG0433910.1"/>
    </source>
</evidence>
<evidence type="ECO:0000313" key="2">
    <source>
        <dbReference type="Proteomes" id="UP000805193"/>
    </source>
</evidence>
<dbReference type="Proteomes" id="UP000805193">
    <property type="component" value="Unassembled WGS sequence"/>
</dbReference>
<gene>
    <name evidence="1" type="ORF">HPB47_019485</name>
</gene>
<sequence>MTINGAENAPQQLEPGNGVKEKKTYRTDGKDTDIFSQERTESGELDAEQEGQLTGSQTQRGQHRNYKEALMKQRTDPDDRTKKQDEEKMVDKRVLVVGDTNAFKITRATLKVVDYDKKVHFATKPGAQLRESLERAERDGKIWNVEAGMVVIHAGVTDVQDEEAVEEMAAELGKRLKDWTTRAPKHSFMVYEVPEIKDKGDPPRERCTMWNRLSREISQQLGPRVEVLGNFVASSHYINRWKRFGVAMCRSMNKSKKTPEEFSEAASAFRSFANSLRQRNGYTLYNVANMDQTMVRVDKPAKGTNNVVGESTVWIANTTVKPV</sequence>
<proteinExistence type="predicted"/>
<name>A0AC60QIA3_IXOPE</name>
<protein>
    <submittedName>
        <fullName evidence="1">Uncharacterized protein</fullName>
    </submittedName>
</protein>